<keyword evidence="3" id="KW-1185">Reference proteome</keyword>
<dbReference type="Proteomes" id="UP000316621">
    <property type="component" value="Chromosome 8"/>
</dbReference>
<gene>
    <name evidence="2" type="ORF">C5167_048018</name>
</gene>
<accession>A0A4Y7KI42</accession>
<protein>
    <submittedName>
        <fullName evidence="2">Uncharacterized protein</fullName>
    </submittedName>
</protein>
<evidence type="ECO:0000256" key="1">
    <source>
        <dbReference type="SAM" id="SignalP"/>
    </source>
</evidence>
<reference evidence="2 3" key="1">
    <citation type="journal article" date="2018" name="Science">
        <title>The opium poppy genome and morphinan production.</title>
        <authorList>
            <person name="Guo L."/>
            <person name="Winzer T."/>
            <person name="Yang X."/>
            <person name="Li Y."/>
            <person name="Ning Z."/>
            <person name="He Z."/>
            <person name="Teodor R."/>
            <person name="Lu Y."/>
            <person name="Bowser T.A."/>
            <person name="Graham I.A."/>
            <person name="Ye K."/>
        </authorList>
    </citation>
    <scope>NUCLEOTIDE SEQUENCE [LARGE SCALE GENOMIC DNA]</scope>
    <source>
        <strain evidence="3">cv. HN1</strain>
        <tissue evidence="2">Leaves</tissue>
    </source>
</reference>
<proteinExistence type="predicted"/>
<sequence length="90" mass="9526">MSSSSMKIVMALALCLLLLGGFSAEAARRINNDVAVAIGTNAGSLRIVCVHPEEKCPSTKKDDCTTCCTSLGYFTGRPVFGLCCCAQFEQ</sequence>
<dbReference type="EMBL" id="CM010722">
    <property type="protein sequence ID" value="RZC72536.1"/>
    <property type="molecule type" value="Genomic_DNA"/>
</dbReference>
<keyword evidence="1" id="KW-0732">Signal</keyword>
<organism evidence="2 3">
    <name type="scientific">Papaver somniferum</name>
    <name type="common">Opium poppy</name>
    <dbReference type="NCBI Taxonomy" id="3469"/>
    <lineage>
        <taxon>Eukaryota</taxon>
        <taxon>Viridiplantae</taxon>
        <taxon>Streptophyta</taxon>
        <taxon>Embryophyta</taxon>
        <taxon>Tracheophyta</taxon>
        <taxon>Spermatophyta</taxon>
        <taxon>Magnoliopsida</taxon>
        <taxon>Ranunculales</taxon>
        <taxon>Papaveraceae</taxon>
        <taxon>Papaveroideae</taxon>
        <taxon>Papaver</taxon>
    </lineage>
</organism>
<evidence type="ECO:0000313" key="3">
    <source>
        <dbReference type="Proteomes" id="UP000316621"/>
    </source>
</evidence>
<name>A0A4Y7KI42_PAPSO</name>
<dbReference type="AlphaFoldDB" id="A0A4Y7KI42"/>
<dbReference type="Gramene" id="RZC72536">
    <property type="protein sequence ID" value="RZC72536"/>
    <property type="gene ID" value="C5167_048018"/>
</dbReference>
<feature type="chain" id="PRO_5021445527" evidence="1">
    <location>
        <begin position="25"/>
        <end position="90"/>
    </location>
</feature>
<evidence type="ECO:0000313" key="2">
    <source>
        <dbReference type="EMBL" id="RZC72536.1"/>
    </source>
</evidence>
<feature type="signal peptide" evidence="1">
    <location>
        <begin position="1"/>
        <end position="24"/>
    </location>
</feature>